<protein>
    <recommendedName>
        <fullName evidence="3">Dicarboxylate transport domain-containing protein</fullName>
    </recommendedName>
</protein>
<evidence type="ECO:0008006" key="3">
    <source>
        <dbReference type="Google" id="ProtNLM"/>
    </source>
</evidence>
<organism evidence="1 2">
    <name type="scientific">endosymbiont of Lamellibrachia luymesi</name>
    <dbReference type="NCBI Taxonomy" id="2200907"/>
    <lineage>
        <taxon>Bacteria</taxon>
        <taxon>Pseudomonadati</taxon>
        <taxon>Pseudomonadota</taxon>
        <taxon>Gammaproteobacteria</taxon>
        <taxon>sulfur-oxidizing symbionts</taxon>
    </lineage>
</organism>
<sequence>MGGLFLLSAIFSALAVDQLTLSVDKIDGATWQAERINLQLEWFPSSKSAYRLKIGRIQLPQLAKPLENLTLDCRRGQVSEQLIQCDSGKLHVTGLKLDRPEMQVHFRLNLDTLNLQASLKRLAVAGGKLDLDLSAGKNRWEIDLQGNGIDVLALTKWLPPKAVPKGGWSYSGQLNPDIHLAGNAGQLKQVKWQLVLADFAFSDPDAANLAENLTLRSQGSAEFKDARWGGEMEFGLLRGEVLTPFFYLNPSSNPFHATTNFSSNEGFSHLSLTKSHWGIKEVLDVSSDLLLGLQQESPIRSLHLTTKAFDVGKVYQEYLQPVVTGTSWGDLVLDGRLDLSLKLDENKHLLSATLHNLYWDDSAISGQPRRIGIKGLDGQLYWSHGYIPKDSWLSWQGGHLLENITLGASRIDFQLDDRQFRLTRQAKLPLLDGALLIDRLDADDTNGEGPQIQFDGMLTPVSMKVLSQALDWPELSGTLSGMLPGLTFQDGVVSVNGVLLVRIFDGDILFKDLRLESLFGVYPLVQANVEISKLDLETLTRTFSFGKITGRLDGYIHDLELEDWLPVAFDAHFHTPEDDDSRHRISQQAVDNISNLGGSGMSGALARTFLGFFDEFGYRRLGIGCRLEAGMCEMSGAGSAKQGYYLVEGAGIPRIDIVGFNRKADWDRLVEQLKQMSVAGAPEVR</sequence>
<accession>A0A370DXB0</accession>
<reference evidence="1 2" key="1">
    <citation type="journal article" date="2018" name="ISME J.">
        <title>Endosymbiont genomes yield clues of tubeworm success.</title>
        <authorList>
            <person name="Li Y."/>
            <person name="Liles M.R."/>
            <person name="Halanych K.M."/>
        </authorList>
    </citation>
    <scope>NUCLEOTIDE SEQUENCE [LARGE SCALE GENOMIC DNA]</scope>
    <source>
        <strain evidence="1">A1422</strain>
    </source>
</reference>
<comment type="caution">
    <text evidence="1">The sequence shown here is derived from an EMBL/GenBank/DDBJ whole genome shotgun (WGS) entry which is preliminary data.</text>
</comment>
<dbReference type="EMBL" id="QFXD01000151">
    <property type="protein sequence ID" value="RDH90770.1"/>
    <property type="molecule type" value="Genomic_DNA"/>
</dbReference>
<dbReference type="Proteomes" id="UP000255508">
    <property type="component" value="Unassembled WGS sequence"/>
</dbReference>
<proteinExistence type="predicted"/>
<dbReference type="AlphaFoldDB" id="A0A370DXB0"/>
<evidence type="ECO:0000313" key="2">
    <source>
        <dbReference type="Proteomes" id="UP000255508"/>
    </source>
</evidence>
<evidence type="ECO:0000313" key="1">
    <source>
        <dbReference type="EMBL" id="RDH90770.1"/>
    </source>
</evidence>
<name>A0A370DXB0_9GAMM</name>
<gene>
    <name evidence="1" type="ORF">DIZ79_08265</name>
</gene>